<dbReference type="InterPro" id="IPR005482">
    <property type="entry name" value="Biotin_COase_C"/>
</dbReference>
<dbReference type="PANTHER" id="PTHR45728">
    <property type="entry name" value="ACETYL-COA CARBOXYLASE, ISOFORM A"/>
    <property type="match status" value="1"/>
</dbReference>
<evidence type="ECO:0000256" key="3">
    <source>
        <dbReference type="ARBA" id="ARBA00022741"/>
    </source>
</evidence>
<dbReference type="Gene3D" id="2.40.50.100">
    <property type="match status" value="1"/>
</dbReference>
<dbReference type="InterPro" id="IPR011764">
    <property type="entry name" value="Biotin_carboxylation_dom"/>
</dbReference>
<dbReference type="InterPro" id="IPR049074">
    <property type="entry name" value="ACCA_BT"/>
</dbReference>
<protein>
    <recommendedName>
        <fullName evidence="1">biotin carboxylase</fullName>
        <ecNumber evidence="1">6.3.4.14</ecNumber>
    </recommendedName>
</protein>
<reference evidence="11 12" key="1">
    <citation type="submission" date="2024-02" db="EMBL/GenBank/DDBJ databases">
        <authorList>
            <person name="Chen Y."/>
            <person name="Shah S."/>
            <person name="Dougan E. K."/>
            <person name="Thang M."/>
            <person name="Chan C."/>
        </authorList>
    </citation>
    <scope>NUCLEOTIDE SEQUENCE [LARGE SCALE GENOMIC DNA]</scope>
</reference>
<dbReference type="Pfam" id="PF21385">
    <property type="entry name" value="ACCA_BT"/>
    <property type="match status" value="1"/>
</dbReference>
<keyword evidence="3 8" id="KW-0547">Nucleotide-binding</keyword>
<gene>
    <name evidence="11" type="ORF">SCF082_LOCUS31085</name>
</gene>
<dbReference type="PROSITE" id="PS00867">
    <property type="entry name" value="CPSASE_2"/>
    <property type="match status" value="1"/>
</dbReference>
<dbReference type="PROSITE" id="PS50979">
    <property type="entry name" value="BC"/>
    <property type="match status" value="1"/>
</dbReference>
<keyword evidence="12" id="KW-1185">Reference proteome</keyword>
<dbReference type="PROSITE" id="PS00866">
    <property type="entry name" value="CPSASE_1"/>
    <property type="match status" value="1"/>
</dbReference>
<dbReference type="InterPro" id="IPR000089">
    <property type="entry name" value="Biotin_lipoyl"/>
</dbReference>
<name>A0ABP0N3A3_9DINO</name>
<dbReference type="Gene3D" id="3.30.1490.20">
    <property type="entry name" value="ATP-grasp fold, A domain"/>
    <property type="match status" value="1"/>
</dbReference>
<evidence type="ECO:0000256" key="8">
    <source>
        <dbReference type="PROSITE-ProRule" id="PRU00409"/>
    </source>
</evidence>
<dbReference type="InterPro" id="IPR001882">
    <property type="entry name" value="Biotin_BS"/>
</dbReference>
<evidence type="ECO:0000256" key="1">
    <source>
        <dbReference type="ARBA" id="ARBA00013263"/>
    </source>
</evidence>
<evidence type="ECO:0000259" key="9">
    <source>
        <dbReference type="PROSITE" id="PS50975"/>
    </source>
</evidence>
<dbReference type="Pfam" id="PF00364">
    <property type="entry name" value="Biotin_lipoyl"/>
    <property type="match status" value="1"/>
</dbReference>
<dbReference type="InterPro" id="IPR005479">
    <property type="entry name" value="CPAse_ATP-bd"/>
</dbReference>
<evidence type="ECO:0000259" key="10">
    <source>
        <dbReference type="PROSITE" id="PS50979"/>
    </source>
</evidence>
<dbReference type="InterPro" id="IPR013815">
    <property type="entry name" value="ATP_grasp_subdomain_1"/>
</dbReference>
<evidence type="ECO:0000256" key="7">
    <source>
        <dbReference type="ARBA" id="ARBA00048600"/>
    </source>
</evidence>
<evidence type="ECO:0000256" key="6">
    <source>
        <dbReference type="ARBA" id="ARBA00048065"/>
    </source>
</evidence>
<feature type="domain" description="Biotin carboxylation" evidence="10">
    <location>
        <begin position="1"/>
        <end position="446"/>
    </location>
</feature>
<accession>A0ABP0N3A3</accession>
<dbReference type="SUPFAM" id="SSF51230">
    <property type="entry name" value="Single hybrid motif"/>
    <property type="match status" value="1"/>
</dbReference>
<comment type="caution">
    <text evidence="11">The sequence shown here is derived from an EMBL/GenBank/DDBJ whole genome shotgun (WGS) entry which is preliminary data.</text>
</comment>
<organism evidence="11 12">
    <name type="scientific">Durusdinium trenchii</name>
    <dbReference type="NCBI Taxonomy" id="1381693"/>
    <lineage>
        <taxon>Eukaryota</taxon>
        <taxon>Sar</taxon>
        <taxon>Alveolata</taxon>
        <taxon>Dinophyceae</taxon>
        <taxon>Suessiales</taxon>
        <taxon>Symbiodiniaceae</taxon>
        <taxon>Durusdinium</taxon>
    </lineage>
</organism>
<feature type="domain" description="ATP-grasp" evidence="9">
    <location>
        <begin position="97"/>
        <end position="291"/>
    </location>
</feature>
<evidence type="ECO:0000256" key="4">
    <source>
        <dbReference type="ARBA" id="ARBA00022840"/>
    </source>
</evidence>
<dbReference type="PROSITE" id="PS50975">
    <property type="entry name" value="ATP_GRASP"/>
    <property type="match status" value="1"/>
</dbReference>
<comment type="catalytic activity">
    <reaction evidence="7">
        <text>N(6)-biotinyl-L-lysyl-[protein] + hydrogencarbonate + ATP = N(6)-carboxybiotinyl-L-lysyl-[protein] + ADP + phosphate + H(+)</text>
        <dbReference type="Rhea" id="RHEA:13501"/>
        <dbReference type="Rhea" id="RHEA-COMP:10505"/>
        <dbReference type="Rhea" id="RHEA-COMP:10506"/>
        <dbReference type="ChEBI" id="CHEBI:15378"/>
        <dbReference type="ChEBI" id="CHEBI:17544"/>
        <dbReference type="ChEBI" id="CHEBI:30616"/>
        <dbReference type="ChEBI" id="CHEBI:43474"/>
        <dbReference type="ChEBI" id="CHEBI:83144"/>
        <dbReference type="ChEBI" id="CHEBI:83145"/>
        <dbReference type="ChEBI" id="CHEBI:456216"/>
        <dbReference type="EC" id="6.3.4.14"/>
    </reaction>
</comment>
<dbReference type="EMBL" id="CAXAMM010026113">
    <property type="protein sequence ID" value="CAK9058242.1"/>
    <property type="molecule type" value="Genomic_DNA"/>
</dbReference>
<keyword evidence="5" id="KW-0092">Biotin</keyword>
<evidence type="ECO:0000256" key="5">
    <source>
        <dbReference type="ARBA" id="ARBA00023267"/>
    </source>
</evidence>
<dbReference type="SUPFAM" id="SSF56059">
    <property type="entry name" value="Glutathione synthetase ATP-binding domain-like"/>
    <property type="match status" value="1"/>
</dbReference>
<dbReference type="Gene3D" id="3.30.470.20">
    <property type="entry name" value="ATP-grasp fold, B domain"/>
    <property type="match status" value="1"/>
</dbReference>
<keyword evidence="4 8" id="KW-0067">ATP-binding</keyword>
<dbReference type="SUPFAM" id="SSF51246">
    <property type="entry name" value="Rudiment single hybrid motif"/>
    <property type="match status" value="1"/>
</dbReference>
<dbReference type="EC" id="6.3.4.14" evidence="1"/>
<evidence type="ECO:0000256" key="2">
    <source>
        <dbReference type="ARBA" id="ARBA00022598"/>
    </source>
</evidence>
<dbReference type="Pfam" id="PF02786">
    <property type="entry name" value="CPSase_L_D2"/>
    <property type="match status" value="1"/>
</dbReference>
<dbReference type="InterPro" id="IPR011053">
    <property type="entry name" value="Single_hybrid_motif"/>
</dbReference>
<comment type="catalytic activity">
    <reaction evidence="6">
        <text>hydrogencarbonate + acetyl-CoA + ATP = malonyl-CoA + ADP + phosphate + H(+)</text>
        <dbReference type="Rhea" id="RHEA:11308"/>
        <dbReference type="ChEBI" id="CHEBI:15378"/>
        <dbReference type="ChEBI" id="CHEBI:17544"/>
        <dbReference type="ChEBI" id="CHEBI:30616"/>
        <dbReference type="ChEBI" id="CHEBI:43474"/>
        <dbReference type="ChEBI" id="CHEBI:57288"/>
        <dbReference type="ChEBI" id="CHEBI:57384"/>
        <dbReference type="ChEBI" id="CHEBI:456216"/>
        <dbReference type="EC" id="6.4.1.2"/>
    </reaction>
</comment>
<dbReference type="SMART" id="SM00878">
    <property type="entry name" value="Biotin_carb_C"/>
    <property type="match status" value="1"/>
</dbReference>
<keyword evidence="2" id="KW-0436">Ligase</keyword>
<evidence type="ECO:0000313" key="11">
    <source>
        <dbReference type="EMBL" id="CAK9058242.1"/>
    </source>
</evidence>
<dbReference type="InterPro" id="IPR011761">
    <property type="entry name" value="ATP-grasp"/>
</dbReference>
<dbReference type="PANTHER" id="PTHR45728:SF3">
    <property type="entry name" value="ACETYL-COA CARBOXYLASE"/>
    <property type="match status" value="1"/>
</dbReference>
<dbReference type="Proteomes" id="UP001642464">
    <property type="component" value="Unassembled WGS sequence"/>
</dbReference>
<dbReference type="InterPro" id="IPR011054">
    <property type="entry name" value="Rudment_hybrid_motif"/>
</dbReference>
<sequence>MKSAYQKMIWMMKKYTLMGANRMAHASKALFASCAATMFEEQSQNPDKALLSEWNLKYGAEVREEAINRCKIQGSSSFVEEFESVPSIPWSGDGLTAQLTAEGTIPDETFRKACLNSVADAVRCAERIGYPVMLKASEGGGGKGIRMSNSKEELEQNFVQVQSEVPGSPIFMMQLCTGARHIEVQIMGDQHGQVVALNGRDCSTQRRFQKIFEEGPPVIVPKATFKEMERAAQRLTQSIGYVGAGTVEYLYNAKTNKFYFLELNPRLQVEHPVTEAITNVNMPATQLQIAMGIPLDRMPQIRPNVAHRLHEAGLRVSQGALPGRADHGRKPRRWLQAHEWEDRTHQVSELRGLLGVLLGPLERCGVQVQPVWTHAAIHEFADSQFGHLFARGADREEARKTLVLALQNLEVVGEIRTPTDYLVQLLQAEAFRVNSIDTSWLDGLIRERAVRLKYEQTDVVFYAAVLRAFRALQAKDAELVKSIEKRRLGLLHQAIRTSAAWIALLWEVKGSCSMNLEITFEGLRYHFDVTRVAPDAFLFKISGGPVIAAQVREQPDGSLLVSIDGSVRKISGTEEALGLRLRLQGVGTDPGWERESHDRTKVELVLLPTVFDASELRSDFNGKVMLVLAVDQKLDSVLVDPQAEGRIAKTTRRLDLGEANRGLVKKDEAYVELEAMKMIMPLKARATGKLKQLKGPNSIVQAGELLGTLQLQDPSSVQQLIGFKGDFQLPASKVQRAALRSGASGARETRHRRMFHEVRLHGDQWINTQLWQKELGLSEEENTEQQLQAATQLLEYYLQVERRFGPLMAGGEDLAVSQVLQDSQGTQHVSRGFGLVSRDERTGSAAISMGMRWWGNHRTRGDVCVCLFGGGGVSGWLWVVACLVSHGISLKSCGEDNPKLLAMPEAILCEDGGHCRHACRGEQSFALIQSCCCV</sequence>
<dbReference type="InterPro" id="IPR049076">
    <property type="entry name" value="ACCA"/>
</dbReference>
<dbReference type="Pfam" id="PF02785">
    <property type="entry name" value="Biotin_carb_C"/>
    <property type="match status" value="1"/>
</dbReference>
<dbReference type="PROSITE" id="PS00188">
    <property type="entry name" value="BIOTIN"/>
    <property type="match status" value="1"/>
</dbReference>
<proteinExistence type="predicted"/>
<evidence type="ECO:0000313" key="12">
    <source>
        <dbReference type="Proteomes" id="UP001642464"/>
    </source>
</evidence>
<dbReference type="CDD" id="cd06850">
    <property type="entry name" value="biotinyl_domain"/>
    <property type="match status" value="1"/>
</dbReference>